<comment type="caution">
    <text evidence="2">The sequence shown here is derived from an EMBL/GenBank/DDBJ whole genome shotgun (WGS) entry which is preliminary data.</text>
</comment>
<reference evidence="2" key="1">
    <citation type="submission" date="2022-06" db="EMBL/GenBank/DDBJ databases">
        <title>Uncovering the hologenomic basis of an extraordinary plant invasion.</title>
        <authorList>
            <person name="Bieker V.C."/>
            <person name="Martin M.D."/>
            <person name="Gilbert T."/>
            <person name="Hodgins K."/>
            <person name="Battlay P."/>
            <person name="Petersen B."/>
            <person name="Wilson J."/>
        </authorList>
    </citation>
    <scope>NUCLEOTIDE SEQUENCE</scope>
    <source>
        <strain evidence="2">AA19_3_7</strain>
        <tissue evidence="2">Leaf</tissue>
    </source>
</reference>
<dbReference type="AlphaFoldDB" id="A0AAD5CF92"/>
<protein>
    <submittedName>
        <fullName evidence="2">Uncharacterized protein</fullName>
    </submittedName>
</protein>
<dbReference type="Proteomes" id="UP001206925">
    <property type="component" value="Unassembled WGS sequence"/>
</dbReference>
<accession>A0AAD5CF92</accession>
<keyword evidence="3" id="KW-1185">Reference proteome</keyword>
<dbReference type="EMBL" id="JAMZMK010008411">
    <property type="protein sequence ID" value="KAI7740543.1"/>
    <property type="molecule type" value="Genomic_DNA"/>
</dbReference>
<gene>
    <name evidence="2" type="ORF">M8C21_008942</name>
</gene>
<evidence type="ECO:0000256" key="1">
    <source>
        <dbReference type="SAM" id="SignalP"/>
    </source>
</evidence>
<evidence type="ECO:0000313" key="3">
    <source>
        <dbReference type="Proteomes" id="UP001206925"/>
    </source>
</evidence>
<proteinExistence type="predicted"/>
<evidence type="ECO:0000313" key="2">
    <source>
        <dbReference type="EMBL" id="KAI7740543.1"/>
    </source>
</evidence>
<name>A0AAD5CF92_AMBAR</name>
<organism evidence="2 3">
    <name type="scientific">Ambrosia artemisiifolia</name>
    <name type="common">Common ragweed</name>
    <dbReference type="NCBI Taxonomy" id="4212"/>
    <lineage>
        <taxon>Eukaryota</taxon>
        <taxon>Viridiplantae</taxon>
        <taxon>Streptophyta</taxon>
        <taxon>Embryophyta</taxon>
        <taxon>Tracheophyta</taxon>
        <taxon>Spermatophyta</taxon>
        <taxon>Magnoliopsida</taxon>
        <taxon>eudicotyledons</taxon>
        <taxon>Gunneridae</taxon>
        <taxon>Pentapetalae</taxon>
        <taxon>asterids</taxon>
        <taxon>campanulids</taxon>
        <taxon>Asterales</taxon>
        <taxon>Asteraceae</taxon>
        <taxon>Asteroideae</taxon>
        <taxon>Heliantheae alliance</taxon>
        <taxon>Heliantheae</taxon>
        <taxon>Ambrosia</taxon>
    </lineage>
</organism>
<sequence length="148" mass="16980">MMAILNVVVAFAWLGVIKDVVVVSDLSQKRVYKVVAKPVVELDMEMIQDLLDPTNDNLCIMEDPKDKQTGTYNTQQYEEQISALKTVDPDEEFFPNIERRRALEQAYMPAGNDMWNNTRYATEADMDLLLKTLTPTFFSESGIRMFSD</sequence>
<feature type="chain" id="PRO_5042235892" evidence="1">
    <location>
        <begin position="20"/>
        <end position="148"/>
    </location>
</feature>
<feature type="signal peptide" evidence="1">
    <location>
        <begin position="1"/>
        <end position="19"/>
    </location>
</feature>
<keyword evidence="1" id="KW-0732">Signal</keyword>